<sequence>MSLDRTTKHLLAGHFGNIPGPDERTYTVAQTLSDFLTWRGINAPGVIAVCWSAQGYWYTAVSPDIQRNIRAITGGFGVSNWLYHATRQAIDATPYNHEQGICACTTTLPQISSQYWNPGCAEKKIISAIHHWGDVIVELSLAGHPDIEDTRVLHAYVAVAKADEQFLAPCSSCLQVANAYIE</sequence>
<protein>
    <submittedName>
        <fullName evidence="1">Uncharacterized protein</fullName>
    </submittedName>
</protein>
<dbReference type="Proteomes" id="UP001158048">
    <property type="component" value="Unassembled WGS sequence"/>
</dbReference>
<comment type="caution">
    <text evidence="1">The sequence shown here is derived from an EMBL/GenBank/DDBJ whole genome shotgun (WGS) entry which is preliminary data.</text>
</comment>
<accession>A0ACD2U127</accession>
<dbReference type="EMBL" id="FXUY01000001">
    <property type="protein sequence ID" value="SMQ22860.1"/>
    <property type="molecule type" value="Genomic_DNA"/>
</dbReference>
<name>A0ACD2U127_9PSED</name>
<evidence type="ECO:0000313" key="1">
    <source>
        <dbReference type="EMBL" id="SMQ22860.1"/>
    </source>
</evidence>
<organism evidence="1 2">
    <name type="scientific">Pseudomonas helmanticensis</name>
    <dbReference type="NCBI Taxonomy" id="1471381"/>
    <lineage>
        <taxon>Bacteria</taxon>
        <taxon>Pseudomonadati</taxon>
        <taxon>Pseudomonadota</taxon>
        <taxon>Gammaproteobacteria</taxon>
        <taxon>Pseudomonadales</taxon>
        <taxon>Pseudomonadaceae</taxon>
        <taxon>Pseudomonas</taxon>
    </lineage>
</organism>
<gene>
    <name evidence="1" type="ORF">SAMN04488483_0613</name>
</gene>
<keyword evidence="2" id="KW-1185">Reference proteome</keyword>
<reference evidence="1" key="1">
    <citation type="submission" date="2017-05" db="EMBL/GenBank/DDBJ databases">
        <authorList>
            <person name="Varghese N."/>
            <person name="Submissions S."/>
        </authorList>
    </citation>
    <scope>NUCLEOTIDE SEQUENCE</scope>
    <source>
        <strain evidence="1">LMG 28168</strain>
    </source>
</reference>
<proteinExistence type="predicted"/>
<evidence type="ECO:0000313" key="2">
    <source>
        <dbReference type="Proteomes" id="UP001158048"/>
    </source>
</evidence>